<evidence type="ECO:0000256" key="8">
    <source>
        <dbReference type="ARBA" id="ARBA00022982"/>
    </source>
</evidence>
<dbReference type="EMBL" id="CP003360">
    <property type="protein sequence ID" value="AFM23685.1"/>
    <property type="molecule type" value="Genomic_DNA"/>
</dbReference>
<keyword evidence="5 16" id="KW-0349">Heme</keyword>
<evidence type="ECO:0000313" key="19">
    <source>
        <dbReference type="EMBL" id="AFM23685.1"/>
    </source>
</evidence>
<evidence type="ECO:0000256" key="1">
    <source>
        <dbReference type="ARBA" id="ARBA00004651"/>
    </source>
</evidence>
<feature type="binding site" description="axial binding residue" evidence="16">
    <location>
        <position position="185"/>
    </location>
    <ligand>
        <name>heme b</name>
        <dbReference type="ChEBI" id="CHEBI:60344"/>
        <label>1</label>
    </ligand>
    <ligandPart>
        <name>Fe</name>
        <dbReference type="ChEBI" id="CHEBI:18248"/>
    </ligandPart>
</feature>
<feature type="transmembrane region" description="Helical" evidence="17">
    <location>
        <begin position="52"/>
        <end position="72"/>
    </location>
</feature>
<comment type="subunit">
    <text evidence="15">Dimer of heterotrimers each composed of an alpha, a beta and a gamma chain. Alpha and beta are catalytic chains; gamma chains are involved in binding the enzyme complex to the cytoplasmic membrane.</text>
</comment>
<evidence type="ECO:0000256" key="9">
    <source>
        <dbReference type="ARBA" id="ARBA00022989"/>
    </source>
</evidence>
<keyword evidence="4" id="KW-1003">Cell membrane</keyword>
<evidence type="ECO:0000256" key="15">
    <source>
        <dbReference type="ARBA" id="ARBA00063882"/>
    </source>
</evidence>
<keyword evidence="3" id="KW-0813">Transport</keyword>
<keyword evidence="6 17" id="KW-0812">Transmembrane</keyword>
<dbReference type="STRING" id="706587.Desti_0967"/>
<feature type="transmembrane region" description="Helical" evidence="17">
    <location>
        <begin position="125"/>
        <end position="146"/>
    </location>
</feature>
<feature type="binding site" description="axial binding residue" evidence="16">
    <location>
        <position position="203"/>
    </location>
    <ligand>
        <name>heme b</name>
        <dbReference type="ChEBI" id="CHEBI:60344"/>
        <label>1</label>
    </ligand>
    <ligandPart>
        <name>Fe</name>
        <dbReference type="ChEBI" id="CHEBI:18248"/>
    </ligandPart>
</feature>
<comment type="subcellular location">
    <subcellularLocation>
        <location evidence="1">Cell membrane</location>
        <topology evidence="1">Multi-pass membrane protein</topology>
    </subcellularLocation>
</comment>
<dbReference type="GO" id="GO:0005886">
    <property type="term" value="C:plasma membrane"/>
    <property type="evidence" value="ECO:0007669"/>
    <property type="project" value="UniProtKB-SubCell"/>
</dbReference>
<proteinExistence type="predicted"/>
<dbReference type="Gene3D" id="1.20.950.20">
    <property type="entry name" value="Transmembrane di-heme cytochromes, Chain C"/>
    <property type="match status" value="1"/>
</dbReference>
<keyword evidence="7" id="KW-0479">Metal-binding</keyword>
<feature type="transmembrane region" description="Helical" evidence="17">
    <location>
        <begin position="92"/>
        <end position="113"/>
    </location>
</feature>
<dbReference type="Proteomes" id="UP000006055">
    <property type="component" value="Chromosome"/>
</dbReference>
<evidence type="ECO:0000256" key="14">
    <source>
        <dbReference type="ARBA" id="ARBA00048294"/>
    </source>
</evidence>
<dbReference type="AlphaFoldDB" id="I4C294"/>
<feature type="binding site" description="axial binding residue" evidence="16">
    <location>
        <position position="58"/>
    </location>
    <ligand>
        <name>heme b</name>
        <dbReference type="ChEBI" id="CHEBI:60344"/>
        <label>1</label>
    </ligand>
    <ligandPart>
        <name>Fe</name>
        <dbReference type="ChEBI" id="CHEBI:18248"/>
    </ligandPart>
</feature>
<name>I4C294_DESTA</name>
<dbReference type="GO" id="GO:0042128">
    <property type="term" value="P:nitrate assimilation"/>
    <property type="evidence" value="ECO:0007669"/>
    <property type="project" value="UniProtKB-KW"/>
</dbReference>
<dbReference type="PANTHER" id="PTHR30598:SF3">
    <property type="entry name" value="RESPIRATORY NITRATE REDUCTASE 1 GAMMA CHAIN"/>
    <property type="match status" value="1"/>
</dbReference>
<dbReference type="GO" id="GO:0020037">
    <property type="term" value="F:heme binding"/>
    <property type="evidence" value="ECO:0007669"/>
    <property type="project" value="TreeGrafter"/>
</dbReference>
<accession>I4C294</accession>
<sequence>MDTKLLNTLAFLVFPYLALTIFFVGHPYRYFTDQYRWNSKSSELLEKENMKYGIIFFHWGIIFTLLGHLSGLMTPQWFLDRIGISAHAHDIIALYTGMLFGAATVIGLLLLLWRRLSYPRLRATSSANDVFVLILLLIVAGLGTYLPFFERYDVLYTIAPWIRSIVTFTPNPDLMLQVPWPYKIHILAALGLLGYSPFTRLVHIWSVPFTYFLRPYISYRRRVTRIA</sequence>
<dbReference type="GO" id="GO:0046872">
    <property type="term" value="F:metal ion binding"/>
    <property type="evidence" value="ECO:0007669"/>
    <property type="project" value="UniProtKB-KW"/>
</dbReference>
<evidence type="ECO:0000259" key="18">
    <source>
        <dbReference type="Pfam" id="PF02665"/>
    </source>
</evidence>
<protein>
    <recommendedName>
        <fullName evidence="2">nitrate reductase (quinone)</fullName>
        <ecNumber evidence="2">1.7.5.1</ecNumber>
    </recommendedName>
</protein>
<dbReference type="InterPro" id="IPR051936">
    <property type="entry name" value="Heme-iron_electron_transfer"/>
</dbReference>
<dbReference type="PATRIC" id="fig|706587.4.peg.1108"/>
<dbReference type="PANTHER" id="PTHR30598">
    <property type="entry name" value="NITRATE REDUCTASE PRIVATE CHAPERONE, REDOX ENZYME MATURATION PROTEIN REMP FAMILY"/>
    <property type="match status" value="1"/>
</dbReference>
<evidence type="ECO:0000256" key="4">
    <source>
        <dbReference type="ARBA" id="ARBA00022475"/>
    </source>
</evidence>
<dbReference type="GO" id="GO:0019645">
    <property type="term" value="P:anaerobic electron transport chain"/>
    <property type="evidence" value="ECO:0007669"/>
    <property type="project" value="UniProtKB-ARBA"/>
</dbReference>
<feature type="binding site" description="axial binding residue" evidence="16">
    <location>
        <position position="68"/>
    </location>
    <ligand>
        <name>heme b</name>
        <dbReference type="ChEBI" id="CHEBI:60344"/>
        <label>1</label>
    </ligand>
    <ligandPart>
        <name>Fe</name>
        <dbReference type="ChEBI" id="CHEBI:18248"/>
    </ligandPart>
</feature>
<evidence type="ECO:0000256" key="7">
    <source>
        <dbReference type="ARBA" id="ARBA00022723"/>
    </source>
</evidence>
<evidence type="ECO:0000256" key="6">
    <source>
        <dbReference type="ARBA" id="ARBA00022692"/>
    </source>
</evidence>
<organism evidence="19 20">
    <name type="scientific">Desulfomonile tiedjei (strain ATCC 49306 / DSM 6799 / DCB-1)</name>
    <dbReference type="NCBI Taxonomy" id="706587"/>
    <lineage>
        <taxon>Bacteria</taxon>
        <taxon>Pseudomonadati</taxon>
        <taxon>Thermodesulfobacteriota</taxon>
        <taxon>Desulfomonilia</taxon>
        <taxon>Desulfomonilales</taxon>
        <taxon>Desulfomonilaceae</taxon>
        <taxon>Desulfomonile</taxon>
    </lineage>
</organism>
<evidence type="ECO:0000256" key="3">
    <source>
        <dbReference type="ARBA" id="ARBA00022448"/>
    </source>
</evidence>
<evidence type="ECO:0000256" key="11">
    <source>
        <dbReference type="ARBA" id="ARBA00023004"/>
    </source>
</evidence>
<evidence type="ECO:0000256" key="12">
    <source>
        <dbReference type="ARBA" id="ARBA00023063"/>
    </source>
</evidence>
<dbReference type="GO" id="GO:0160182">
    <property type="term" value="F:nitrate reductase (quinone) activity"/>
    <property type="evidence" value="ECO:0007669"/>
    <property type="project" value="UniProtKB-EC"/>
</dbReference>
<dbReference type="SUPFAM" id="SSF103501">
    <property type="entry name" value="Respiratory nitrate reductase 1 gamma chain"/>
    <property type="match status" value="1"/>
</dbReference>
<dbReference type="InterPro" id="IPR036197">
    <property type="entry name" value="NarG-like_sf"/>
</dbReference>
<dbReference type="eggNOG" id="COG2181">
    <property type="taxonomic scope" value="Bacteria"/>
</dbReference>
<feature type="domain" description="NarG-like" evidence="18">
    <location>
        <begin position="7"/>
        <end position="222"/>
    </location>
</feature>
<evidence type="ECO:0000256" key="10">
    <source>
        <dbReference type="ARBA" id="ARBA00023002"/>
    </source>
</evidence>
<feature type="transmembrane region" description="Helical" evidence="17">
    <location>
        <begin position="6"/>
        <end position="31"/>
    </location>
</feature>
<dbReference type="FunFam" id="1.20.950.20:FF:000001">
    <property type="entry name" value="Respiratory nitrate reductase subunit gamma"/>
    <property type="match status" value="1"/>
</dbReference>
<feature type="transmembrane region" description="Helical" evidence="17">
    <location>
        <begin position="184"/>
        <end position="213"/>
    </location>
</feature>
<evidence type="ECO:0000256" key="5">
    <source>
        <dbReference type="ARBA" id="ARBA00022617"/>
    </source>
</evidence>
<dbReference type="InterPro" id="IPR003816">
    <property type="entry name" value="Nitrate_red_gam"/>
</dbReference>
<evidence type="ECO:0000313" key="20">
    <source>
        <dbReference type="Proteomes" id="UP000006055"/>
    </source>
</evidence>
<dbReference type="GO" id="GO:0009055">
    <property type="term" value="F:electron transfer activity"/>
    <property type="evidence" value="ECO:0007669"/>
    <property type="project" value="TreeGrafter"/>
</dbReference>
<evidence type="ECO:0000256" key="17">
    <source>
        <dbReference type="SAM" id="Phobius"/>
    </source>
</evidence>
<dbReference type="NCBIfam" id="TIGR00351">
    <property type="entry name" value="narI"/>
    <property type="match status" value="1"/>
</dbReference>
<keyword evidence="11 16" id="KW-0408">Iron</keyword>
<dbReference type="OrthoDB" id="9788113at2"/>
<gene>
    <name evidence="19" type="ordered locus">Desti_0967</name>
</gene>
<dbReference type="InterPro" id="IPR023234">
    <property type="entry name" value="NarG-like_domain"/>
</dbReference>
<dbReference type="EC" id="1.7.5.1" evidence="2"/>
<dbReference type="GO" id="GO:0009325">
    <property type="term" value="C:nitrate reductase complex"/>
    <property type="evidence" value="ECO:0007669"/>
    <property type="project" value="InterPro"/>
</dbReference>
<dbReference type="RefSeq" id="WP_014808840.1">
    <property type="nucleotide sequence ID" value="NC_018025.1"/>
</dbReference>
<dbReference type="HOGENOM" id="CLU_092378_0_0_7"/>
<keyword evidence="10" id="KW-0560">Oxidoreductase</keyword>
<evidence type="ECO:0000256" key="2">
    <source>
        <dbReference type="ARBA" id="ARBA00012500"/>
    </source>
</evidence>
<evidence type="ECO:0000256" key="16">
    <source>
        <dbReference type="PIRSR" id="PIRSR603816-1"/>
    </source>
</evidence>
<keyword evidence="9 17" id="KW-1133">Transmembrane helix</keyword>
<keyword evidence="12" id="KW-0534">Nitrate assimilation</keyword>
<comment type="catalytic activity">
    <reaction evidence="14">
        <text>nitrate + a quinol = a quinone + nitrite + H2O</text>
        <dbReference type="Rhea" id="RHEA:56144"/>
        <dbReference type="ChEBI" id="CHEBI:15377"/>
        <dbReference type="ChEBI" id="CHEBI:16301"/>
        <dbReference type="ChEBI" id="CHEBI:17632"/>
        <dbReference type="ChEBI" id="CHEBI:24646"/>
        <dbReference type="ChEBI" id="CHEBI:132124"/>
        <dbReference type="EC" id="1.7.5.1"/>
    </reaction>
</comment>
<dbReference type="Pfam" id="PF02665">
    <property type="entry name" value="Nitrate_red_gam"/>
    <property type="match status" value="1"/>
</dbReference>
<evidence type="ECO:0000256" key="13">
    <source>
        <dbReference type="ARBA" id="ARBA00023136"/>
    </source>
</evidence>
<keyword evidence="20" id="KW-1185">Reference proteome</keyword>
<keyword evidence="13 17" id="KW-0472">Membrane</keyword>
<reference evidence="20" key="1">
    <citation type="submission" date="2012-06" db="EMBL/GenBank/DDBJ databases">
        <title>Complete sequence of chromosome of Desulfomonile tiedjei DSM 6799.</title>
        <authorList>
            <person name="Lucas S."/>
            <person name="Copeland A."/>
            <person name="Lapidus A."/>
            <person name="Glavina del Rio T."/>
            <person name="Dalin E."/>
            <person name="Tice H."/>
            <person name="Bruce D."/>
            <person name="Goodwin L."/>
            <person name="Pitluck S."/>
            <person name="Peters L."/>
            <person name="Ovchinnikova G."/>
            <person name="Zeytun A."/>
            <person name="Lu M."/>
            <person name="Kyrpides N."/>
            <person name="Mavromatis K."/>
            <person name="Ivanova N."/>
            <person name="Brettin T."/>
            <person name="Detter J.C."/>
            <person name="Han C."/>
            <person name="Larimer F."/>
            <person name="Land M."/>
            <person name="Hauser L."/>
            <person name="Markowitz V."/>
            <person name="Cheng J.-F."/>
            <person name="Hugenholtz P."/>
            <person name="Woyke T."/>
            <person name="Wu D."/>
            <person name="Spring S."/>
            <person name="Schroeder M."/>
            <person name="Brambilla E."/>
            <person name="Klenk H.-P."/>
            <person name="Eisen J.A."/>
        </authorList>
    </citation>
    <scope>NUCLEOTIDE SEQUENCE [LARGE SCALE GENOMIC DNA]</scope>
    <source>
        <strain evidence="20">ATCC 49306 / DSM 6799 / DCB-1</strain>
    </source>
</reference>
<dbReference type="KEGG" id="dti:Desti_0967"/>
<keyword evidence="8" id="KW-0249">Electron transport</keyword>